<feature type="domain" description="DUF8175" evidence="2">
    <location>
        <begin position="78"/>
        <end position="249"/>
    </location>
</feature>
<sequence>MPGSTARSRAASKAPEPVKGPYWQQRGWQAAAAFLALAVVGAVLAAFSGGAGAPARGESVDLGSSQPLVRAAGAGGGAGPVRRDGCRTDDTATKLPGAPPRDVSWRQLAGDSVPTSASAGPTLAGGPVWWCFARTPMGAVMAAHVIPTQMSGGAWRSVVEEQVVPGRSRDFLVSLRSAADGRRAGDGPRSSYAGYAVNDYSPTEARVRLLLRAGGGTSLYSTEVVLRWHDGDWKAVAQPDGSLFSDLAPTANGGSFELWRL</sequence>
<dbReference type="OrthoDB" id="4428031at2"/>
<dbReference type="AlphaFoldDB" id="A0A561SGV4"/>
<keyword evidence="4" id="KW-1185">Reference proteome</keyword>
<evidence type="ECO:0000259" key="2">
    <source>
        <dbReference type="Pfam" id="PF26526"/>
    </source>
</evidence>
<proteinExistence type="predicted"/>
<feature type="compositionally biased region" description="Basic and acidic residues" evidence="1">
    <location>
        <begin position="81"/>
        <end position="92"/>
    </location>
</feature>
<protein>
    <recommendedName>
        <fullName evidence="2">DUF8175 domain-containing protein</fullName>
    </recommendedName>
</protein>
<name>A0A561SGV4_9ACTN</name>
<accession>A0A561SGV4</accession>
<evidence type="ECO:0000313" key="4">
    <source>
        <dbReference type="Proteomes" id="UP000316603"/>
    </source>
</evidence>
<dbReference type="Proteomes" id="UP000316603">
    <property type="component" value="Unassembled WGS sequence"/>
</dbReference>
<comment type="caution">
    <text evidence="3">The sequence shown here is derived from an EMBL/GenBank/DDBJ whole genome shotgun (WGS) entry which is preliminary data.</text>
</comment>
<gene>
    <name evidence="3" type="ORF">FHX78_12127</name>
</gene>
<evidence type="ECO:0000256" key="1">
    <source>
        <dbReference type="SAM" id="MobiDB-lite"/>
    </source>
</evidence>
<reference evidence="3 4" key="1">
    <citation type="submission" date="2019-06" db="EMBL/GenBank/DDBJ databases">
        <title>Sequencing the genomes of 1000 actinobacteria strains.</title>
        <authorList>
            <person name="Klenk H.-P."/>
        </authorList>
    </citation>
    <scope>NUCLEOTIDE SEQUENCE [LARGE SCALE GENOMIC DNA]</scope>
    <source>
        <strain evidence="3 4">DSM 41695</strain>
    </source>
</reference>
<dbReference type="RefSeq" id="WP_145872405.1">
    <property type="nucleotide sequence ID" value="NZ_BNCE01000044.1"/>
</dbReference>
<feature type="region of interest" description="Disordered" evidence="1">
    <location>
        <begin position="71"/>
        <end position="117"/>
    </location>
</feature>
<feature type="region of interest" description="Disordered" evidence="1">
    <location>
        <begin position="1"/>
        <end position="20"/>
    </location>
</feature>
<dbReference type="InterPro" id="IPR058488">
    <property type="entry name" value="DUF8175"/>
</dbReference>
<dbReference type="Pfam" id="PF26526">
    <property type="entry name" value="DUF8175"/>
    <property type="match status" value="1"/>
</dbReference>
<evidence type="ECO:0000313" key="3">
    <source>
        <dbReference type="EMBL" id="TWF74095.1"/>
    </source>
</evidence>
<organism evidence="3 4">
    <name type="scientific">Streptomyces capillispiralis</name>
    <dbReference type="NCBI Taxonomy" id="68182"/>
    <lineage>
        <taxon>Bacteria</taxon>
        <taxon>Bacillati</taxon>
        <taxon>Actinomycetota</taxon>
        <taxon>Actinomycetes</taxon>
        <taxon>Kitasatosporales</taxon>
        <taxon>Streptomycetaceae</taxon>
        <taxon>Streptomyces</taxon>
    </lineage>
</organism>
<dbReference type="EMBL" id="VIWV01000002">
    <property type="protein sequence ID" value="TWF74095.1"/>
    <property type="molecule type" value="Genomic_DNA"/>
</dbReference>